<evidence type="ECO:0000256" key="1">
    <source>
        <dbReference type="SAM" id="SignalP"/>
    </source>
</evidence>
<keyword evidence="3" id="KW-1185">Reference proteome</keyword>
<dbReference type="RefSeq" id="WP_097789534.1">
    <property type="nucleotide sequence ID" value="NZ_BAAADT010000004.1"/>
</dbReference>
<feature type="chain" id="PRO_5018301881" description="DUF3613 domain-containing protein" evidence="1">
    <location>
        <begin position="32"/>
        <end position="111"/>
    </location>
</feature>
<dbReference type="Pfam" id="PF12266">
    <property type="entry name" value="DUF3613"/>
    <property type="match status" value="1"/>
</dbReference>
<dbReference type="EMBL" id="CP021435">
    <property type="protein sequence ID" value="ATJ83163.1"/>
    <property type="molecule type" value="Genomic_DNA"/>
</dbReference>
<dbReference type="AlphaFoldDB" id="A0A291P8B7"/>
<evidence type="ECO:0008006" key="4">
    <source>
        <dbReference type="Google" id="ProtNLM"/>
    </source>
</evidence>
<dbReference type="KEGG" id="hbe:BEI_2176"/>
<gene>
    <name evidence="2" type="ORF">BEI_2176</name>
</gene>
<dbReference type="Proteomes" id="UP000219993">
    <property type="component" value="Chromosome"/>
</dbReference>
<dbReference type="InterPro" id="IPR022053">
    <property type="entry name" value="DUF3613"/>
</dbReference>
<name>A0A291P8B7_9GAMM</name>
<organism evidence="2 3">
    <name type="scientific">Halomonas beimenensis</name>
    <dbReference type="NCBI Taxonomy" id="475662"/>
    <lineage>
        <taxon>Bacteria</taxon>
        <taxon>Pseudomonadati</taxon>
        <taxon>Pseudomonadota</taxon>
        <taxon>Gammaproteobacteria</taxon>
        <taxon>Oceanospirillales</taxon>
        <taxon>Halomonadaceae</taxon>
        <taxon>Halomonas</taxon>
    </lineage>
</organism>
<reference evidence="2 3" key="1">
    <citation type="journal article" date="2017" name="Sci. Rep.">
        <title>Revealing the Saline Adaptation Strategies of the Halophilic Bacterium Halomonas beimenensis through High-throughput Omics and Transposon Mutagenesis Approaches.</title>
        <authorList>
            <person name="Chen Y.H."/>
            <person name="Lin S.S."/>
            <person name="Shyu Y.T."/>
        </authorList>
    </citation>
    <scope>NUCLEOTIDE SEQUENCE [LARGE SCALE GENOMIC DNA]</scope>
    <source>
        <strain evidence="2 3">NTU-111</strain>
    </source>
</reference>
<evidence type="ECO:0000313" key="2">
    <source>
        <dbReference type="EMBL" id="ATJ83163.1"/>
    </source>
</evidence>
<evidence type="ECO:0000313" key="3">
    <source>
        <dbReference type="Proteomes" id="UP000219993"/>
    </source>
</evidence>
<proteinExistence type="predicted"/>
<keyword evidence="1" id="KW-0732">Signal</keyword>
<protein>
    <recommendedName>
        <fullName evidence="4">DUF3613 domain-containing protein</fullName>
    </recommendedName>
</protein>
<feature type="signal peptide" evidence="1">
    <location>
        <begin position="1"/>
        <end position="31"/>
    </location>
</feature>
<accession>A0A291P8B7</accession>
<sequence length="111" mass="12029">MHQFERGHHTLSPLALLLTAALLAPVGVAGASDAAPPKATAEVRQTAYAHRRGMAPGERAARLLETQRSGRLATSRAQTLSGAVQARIYRRYVDSFSHAIPDDYIDMDFGE</sequence>